<protein>
    <submittedName>
        <fullName evidence="1">Uncharacterized protein</fullName>
    </submittedName>
</protein>
<keyword evidence="2" id="KW-1185">Reference proteome</keyword>
<reference evidence="1 2" key="1">
    <citation type="submission" date="2018-04" db="EMBL/GenBank/DDBJ databases">
        <title>WGS assembly of Panicum hallii var. hallii HAL2.</title>
        <authorList>
            <person name="Lovell J."/>
            <person name="Jenkins J."/>
            <person name="Lowry D."/>
            <person name="Mamidi S."/>
            <person name="Sreedasyam A."/>
            <person name="Weng X."/>
            <person name="Barry K."/>
            <person name="Bonette J."/>
            <person name="Campitelli B."/>
            <person name="Daum C."/>
            <person name="Gordon S."/>
            <person name="Gould B."/>
            <person name="Lipzen A."/>
            <person name="MacQueen A."/>
            <person name="Palacio-Mejia J."/>
            <person name="Plott C."/>
            <person name="Shakirov E."/>
            <person name="Shu S."/>
            <person name="Yoshinaga Y."/>
            <person name="Zane M."/>
            <person name="Rokhsar D."/>
            <person name="Grimwood J."/>
            <person name="Schmutz J."/>
            <person name="Juenger T."/>
        </authorList>
    </citation>
    <scope>NUCLEOTIDE SEQUENCE [LARGE SCALE GENOMIC DNA]</scope>
    <source>
        <strain evidence="2">cv. HAL2</strain>
    </source>
</reference>
<accession>A0A2T7FCR9</accession>
<sequence length="256" mass="28049">MTVVFMMMLRHGPVYLDRNGGVWGPIAMGRMTPILNQSYRSMWKLNMLICFQLHLQIGQTANTSYFIRPLFVAQSSNAEQYRITVKNVCNRRIAILSEVKMDGAPELCDLQRCGAGIQIHGHGFDASAAAVRGRDEGVLATDKAAAMDARSRELQMHGWWLPSLGLVESLAPRQVLGSILGGWRAGGRCFRDGYCALPVAVAGRWPAAAANTGGRAGEGADANRRPIFLKILHSSQNLHRRSTISEPVPQCLDCAM</sequence>
<dbReference type="EMBL" id="CM009749">
    <property type="protein sequence ID" value="PUZ77880.1"/>
    <property type="molecule type" value="Genomic_DNA"/>
</dbReference>
<gene>
    <name evidence="1" type="ORF">GQ55_1G408300</name>
</gene>
<dbReference type="Gramene" id="PUZ77880">
    <property type="protein sequence ID" value="PUZ77880"/>
    <property type="gene ID" value="GQ55_1G408300"/>
</dbReference>
<evidence type="ECO:0000313" key="1">
    <source>
        <dbReference type="EMBL" id="PUZ77880.1"/>
    </source>
</evidence>
<dbReference type="Proteomes" id="UP000244336">
    <property type="component" value="Chromosome 1"/>
</dbReference>
<dbReference type="AlphaFoldDB" id="A0A2T7FCR9"/>
<proteinExistence type="predicted"/>
<organism evidence="1 2">
    <name type="scientific">Panicum hallii var. hallii</name>
    <dbReference type="NCBI Taxonomy" id="1504633"/>
    <lineage>
        <taxon>Eukaryota</taxon>
        <taxon>Viridiplantae</taxon>
        <taxon>Streptophyta</taxon>
        <taxon>Embryophyta</taxon>
        <taxon>Tracheophyta</taxon>
        <taxon>Spermatophyta</taxon>
        <taxon>Magnoliopsida</taxon>
        <taxon>Liliopsida</taxon>
        <taxon>Poales</taxon>
        <taxon>Poaceae</taxon>
        <taxon>PACMAD clade</taxon>
        <taxon>Panicoideae</taxon>
        <taxon>Panicodae</taxon>
        <taxon>Paniceae</taxon>
        <taxon>Panicinae</taxon>
        <taxon>Panicum</taxon>
        <taxon>Panicum sect. Panicum</taxon>
    </lineage>
</organism>
<name>A0A2T7FCR9_9POAL</name>
<evidence type="ECO:0000313" key="2">
    <source>
        <dbReference type="Proteomes" id="UP000244336"/>
    </source>
</evidence>